<comment type="subcellular location">
    <subcellularLocation>
        <location evidence="1">Golgi apparatus membrane</location>
        <topology evidence="1">Peripheral membrane protein</topology>
    </subcellularLocation>
</comment>
<dbReference type="InterPro" id="IPR007249">
    <property type="entry name" value="DOP1_N"/>
</dbReference>
<organism evidence="11 12">
    <name type="scientific">Capronia epimyces CBS 606.96</name>
    <dbReference type="NCBI Taxonomy" id="1182542"/>
    <lineage>
        <taxon>Eukaryota</taxon>
        <taxon>Fungi</taxon>
        <taxon>Dikarya</taxon>
        <taxon>Ascomycota</taxon>
        <taxon>Pezizomycotina</taxon>
        <taxon>Eurotiomycetes</taxon>
        <taxon>Chaetothyriomycetidae</taxon>
        <taxon>Chaetothyriales</taxon>
        <taxon>Herpotrichiellaceae</taxon>
        <taxon>Capronia</taxon>
    </lineage>
</organism>
<dbReference type="EMBL" id="AMGY01000002">
    <property type="protein sequence ID" value="EXJ89369.1"/>
    <property type="molecule type" value="Genomic_DNA"/>
</dbReference>
<sequence length="1665" mass="186190">MAADPKAIRRYHAGVERALGLFDATNEWADYIAFLSRLAKALQASPPNADVPLKSTLAKYLALCLKPSLPSGVHQKALEVYNLVFTLLGKDGLSRDLPIWLPGVSHTLTFASLSTRPLFLSLYDEHILMLPSHILRPALRAIVLSLLPGIEEENSEDFDRTLGTFNHLREIFAEDDSEELFWQSLFLASITSKSRRPGALVYLTRQLPKLGPSINQSHAQNGEDTNASDTLEHATKAVTTPEPGLLVRCFATGLQDEQALVQRGFLDLLVSHLPLSAPILQTHIPKNDLDVLVTSAMFVVLRRDMSLNRRLWTWFIGKEDKREGSTDMLPGSAVEPTSPSGQGKVAPASSRRNYFENYGLQSVIRSVEKMLQKEFVSPVDRARPFRIMLSLMDRWIIGKLPVEALFIPAMQDLQRYQTTAPSQASFDEVFRSANVFFDAIEPQLLTSQLFQLLDQRELGLVEFIMSNFNLQEDEMTAIHLPLVCLAVSEMILGHKSSSSTEANPEAEQLTKLLESLFALLPPQPVGASSETIDDIPKDGWMTRIKALYENSSYVKKALIDIISPAGAAQLLLRNVALIVLDCLNKPSHQKLLGPSAKALARAISRSSTLQTLRQLDFGSQLYPILRNLPSQTSLRYEMVRTVAVIVDTLHAFDPGSETLTERHLLNLVPELVSQFWAVLPPRTPQYHVEAVEQIWKHRLISQHLLLVDSKIMELMCGEPSTRAVLAEQMARFSTLWQHTRFPEINVEMFSTTVRFEDDEVPWALLRQPVLSVIDGLDLSQSDDPRRVWLNNLPSIIPVFRIAYVESVGASTPQLSILGLHRLQKVLTIVRQSNVQRHEIFAPDGFSEMILDLCVEKVSSEQDEASIKMVLSMLRMVIEETDVRSLHTLVSLLMQRLTSVADDSSLQEDILDTLRTTFTKPNAGPPPNDLLTTLMTGISSKPIDSTIDKWITVLCNTIPLYTTQTLFANMLKLTACLCQRIRAYFEQMQLLFEKPLPTVQINGEDASPSAQNPERSLGNLLAGLEYILARAHTHLLDQAAGPESASSNATDMSQVRSIANSRLTVILCMQDTIKLCGEIWAWRLLKRSSDAMPDTKSFAYISARLRTRTRRILEHLTDAEPQECLETLMGMWVDAARRGTELDVTLNLMQSLDGARPKFMMPATFNAIYNRTNPAALDQAQKSSLSVDVSAPELMAFLIAYTKALEDDLLEEIWTDCTAFLREVLANPMPHRQILLRLLEFVAVICQKMENTNFGEVLRMRRDLSDLCARLFTAIFTIRPAGLDTTSQRPSETTTGHRNSPLQAGNAIHIICEALPIIGNALGELDRLNTTMSGIALHITGPALRSRQFPQSVSIDILQLVHLMAKSQPSNKTWKKDVLDAYNDAKFFQSPAPLAEMGWMPLLKQVWLSDKGLLIELLSRLTPPTTAGLMFGVGATAARTEADRRTQLTLRRVALLLLAADVDAFVSDFGQVMLRMEELLTATVSSSPSSGTRGDIYLVLRAIILAYSHVHLVSIWPIVDAELRELFTSLQQGEGSRFTSYSQLQGAKLLDLLLLLKPEEFQLHEWLFITDTVDAVYPPHDIESVAMADQIVGKGTREIEMPTVSEDEARKPWLCTELTRTTEDPQALLMPFFRQLSIHAFEDTYSLQPVDIEACRKDLVADLFVD</sequence>
<dbReference type="GO" id="GO:0005829">
    <property type="term" value="C:cytosol"/>
    <property type="evidence" value="ECO:0007669"/>
    <property type="project" value="GOC"/>
</dbReference>
<keyword evidence="12" id="KW-1185">Reference proteome</keyword>
<name>W9Z4G2_9EURO</name>
<dbReference type="OrthoDB" id="297643at2759"/>
<evidence type="ECO:0000256" key="2">
    <source>
        <dbReference type="ARBA" id="ARBA00022448"/>
    </source>
</evidence>
<evidence type="ECO:0000256" key="4">
    <source>
        <dbReference type="ARBA" id="ARBA00023034"/>
    </source>
</evidence>
<dbReference type="Pfam" id="PF24598">
    <property type="entry name" value="DOP1_C"/>
    <property type="match status" value="1"/>
</dbReference>
<dbReference type="GO" id="GO:0005802">
    <property type="term" value="C:trans-Golgi network"/>
    <property type="evidence" value="ECO:0007669"/>
    <property type="project" value="TreeGrafter"/>
</dbReference>
<keyword evidence="3" id="KW-0653">Protein transport</keyword>
<dbReference type="GO" id="GO:0000139">
    <property type="term" value="C:Golgi membrane"/>
    <property type="evidence" value="ECO:0007669"/>
    <property type="project" value="UniProtKB-SubCell"/>
</dbReference>
<evidence type="ECO:0000256" key="5">
    <source>
        <dbReference type="ARBA" id="ARBA00023136"/>
    </source>
</evidence>
<feature type="domain" description="DOP1 N-terminal" evidence="8">
    <location>
        <begin position="7"/>
        <end position="320"/>
    </location>
</feature>
<dbReference type="InterPro" id="IPR040314">
    <property type="entry name" value="DOP1"/>
</dbReference>
<dbReference type="Pfam" id="PF04118">
    <property type="entry name" value="Dopey_N"/>
    <property type="match status" value="1"/>
</dbReference>
<dbReference type="STRING" id="1182542.W9Z4G2"/>
<dbReference type="GO" id="GO:0015031">
    <property type="term" value="P:protein transport"/>
    <property type="evidence" value="ECO:0007669"/>
    <property type="project" value="UniProtKB-KW"/>
</dbReference>
<feature type="domain" description="DOP1-like C-terminal" evidence="10">
    <location>
        <begin position="1196"/>
        <end position="1645"/>
    </location>
</feature>
<dbReference type="GO" id="GO:0006895">
    <property type="term" value="P:Golgi to endosome transport"/>
    <property type="evidence" value="ECO:0007669"/>
    <property type="project" value="InterPro"/>
</dbReference>
<dbReference type="Proteomes" id="UP000019478">
    <property type="component" value="Unassembled WGS sequence"/>
</dbReference>
<keyword evidence="5" id="KW-0472">Membrane</keyword>
<evidence type="ECO:0000256" key="3">
    <source>
        <dbReference type="ARBA" id="ARBA00022927"/>
    </source>
</evidence>
<dbReference type="Pfam" id="PF24597">
    <property type="entry name" value="TPR_DOP1_M"/>
    <property type="match status" value="1"/>
</dbReference>
<evidence type="ECO:0000256" key="1">
    <source>
        <dbReference type="ARBA" id="ARBA00004395"/>
    </source>
</evidence>
<comment type="caution">
    <text evidence="11">The sequence shown here is derived from an EMBL/GenBank/DDBJ whole genome shotgun (WGS) entry which is preliminary data.</text>
</comment>
<evidence type="ECO:0000313" key="11">
    <source>
        <dbReference type="EMBL" id="EXJ89369.1"/>
    </source>
</evidence>
<dbReference type="GeneID" id="19166566"/>
<protein>
    <submittedName>
        <fullName evidence="11">Uncharacterized protein</fullName>
    </submittedName>
</protein>
<keyword evidence="4" id="KW-0333">Golgi apparatus</keyword>
<evidence type="ECO:0000259" key="8">
    <source>
        <dbReference type="Pfam" id="PF04118"/>
    </source>
</evidence>
<feature type="domain" description="DOP1-like middle TPR" evidence="9">
    <location>
        <begin position="354"/>
        <end position="548"/>
    </location>
</feature>
<evidence type="ECO:0000256" key="6">
    <source>
        <dbReference type="ARBA" id="ARBA00046326"/>
    </source>
</evidence>
<dbReference type="GO" id="GO:0005768">
    <property type="term" value="C:endosome"/>
    <property type="evidence" value="ECO:0007669"/>
    <property type="project" value="TreeGrafter"/>
</dbReference>
<proteinExistence type="inferred from homology"/>
<keyword evidence="2" id="KW-0813">Transport</keyword>
<feature type="region of interest" description="Disordered" evidence="7">
    <location>
        <begin position="323"/>
        <end position="348"/>
    </location>
</feature>
<evidence type="ECO:0000259" key="10">
    <source>
        <dbReference type="Pfam" id="PF24598"/>
    </source>
</evidence>
<dbReference type="InterPro" id="IPR056458">
    <property type="entry name" value="TPR_DOP1_M"/>
</dbReference>
<comment type="similarity">
    <text evidence="6">Belongs to the DOP1 family.</text>
</comment>
<evidence type="ECO:0000259" key="9">
    <source>
        <dbReference type="Pfam" id="PF24597"/>
    </source>
</evidence>
<evidence type="ECO:0000256" key="7">
    <source>
        <dbReference type="SAM" id="MobiDB-lite"/>
    </source>
</evidence>
<dbReference type="PANTHER" id="PTHR14042">
    <property type="entry name" value="DOPEY-RELATED"/>
    <property type="match status" value="1"/>
</dbReference>
<reference evidence="11 12" key="1">
    <citation type="submission" date="2013-03" db="EMBL/GenBank/DDBJ databases">
        <title>The Genome Sequence of Capronia epimyces CBS 606.96.</title>
        <authorList>
            <consortium name="The Broad Institute Genomics Platform"/>
            <person name="Cuomo C."/>
            <person name="de Hoog S."/>
            <person name="Gorbushina A."/>
            <person name="Walker B."/>
            <person name="Young S.K."/>
            <person name="Zeng Q."/>
            <person name="Gargeya S."/>
            <person name="Fitzgerald M."/>
            <person name="Haas B."/>
            <person name="Abouelleil A."/>
            <person name="Allen A.W."/>
            <person name="Alvarado L."/>
            <person name="Arachchi H.M."/>
            <person name="Berlin A.M."/>
            <person name="Chapman S.B."/>
            <person name="Gainer-Dewar J."/>
            <person name="Goldberg J."/>
            <person name="Griggs A."/>
            <person name="Gujja S."/>
            <person name="Hansen M."/>
            <person name="Howarth C."/>
            <person name="Imamovic A."/>
            <person name="Ireland A."/>
            <person name="Larimer J."/>
            <person name="McCowan C."/>
            <person name="Murphy C."/>
            <person name="Pearson M."/>
            <person name="Poon T.W."/>
            <person name="Priest M."/>
            <person name="Roberts A."/>
            <person name="Saif S."/>
            <person name="Shea T."/>
            <person name="Sisk P."/>
            <person name="Sykes S."/>
            <person name="Wortman J."/>
            <person name="Nusbaum C."/>
            <person name="Birren B."/>
        </authorList>
    </citation>
    <scope>NUCLEOTIDE SEQUENCE [LARGE SCALE GENOMIC DNA]</scope>
    <source>
        <strain evidence="11 12">CBS 606.96</strain>
    </source>
</reference>
<accession>W9Z4G2</accession>
<dbReference type="InterPro" id="IPR056457">
    <property type="entry name" value="DOP1_C"/>
</dbReference>
<dbReference type="eggNOG" id="KOG3613">
    <property type="taxonomic scope" value="Eukaryota"/>
</dbReference>
<dbReference type="HOGENOM" id="CLU_001197_1_0_1"/>
<gene>
    <name evidence="11" type="ORF">A1O3_02436</name>
</gene>
<dbReference type="RefSeq" id="XP_007730766.1">
    <property type="nucleotide sequence ID" value="XM_007732576.1"/>
</dbReference>
<dbReference type="PANTHER" id="PTHR14042:SF24">
    <property type="entry name" value="PROTEIN DOPEY-1 HOMOLOG"/>
    <property type="match status" value="1"/>
</dbReference>
<evidence type="ECO:0000313" key="12">
    <source>
        <dbReference type="Proteomes" id="UP000019478"/>
    </source>
</evidence>